<feature type="region of interest" description="Disordered" evidence="8">
    <location>
        <begin position="726"/>
        <end position="754"/>
    </location>
</feature>
<feature type="binding site" evidence="7">
    <location>
        <position position="100"/>
    </location>
    <ligand>
        <name>ATP</name>
        <dbReference type="ChEBI" id="CHEBI:30616"/>
    </ligand>
</feature>
<evidence type="ECO:0000313" key="11">
    <source>
        <dbReference type="EMBL" id="QDU37475.1"/>
    </source>
</evidence>
<dbReference type="PROSITE" id="PS00107">
    <property type="entry name" value="PROTEIN_KINASE_ATP"/>
    <property type="match status" value="1"/>
</dbReference>
<dbReference type="KEGG" id="mri:Mal4_17890"/>
<dbReference type="EC" id="2.7.11.1" evidence="1"/>
<dbReference type="InterPro" id="IPR011050">
    <property type="entry name" value="Pectin_lyase_fold/virulence"/>
</dbReference>
<dbReference type="PROSITE" id="PS00108">
    <property type="entry name" value="PROTEIN_KINASE_ST"/>
    <property type="match status" value="1"/>
</dbReference>
<sequence>MDDPHRPTRENDEGDAVPPEPVGPDNKTRPMHTGASTRLHAATTGVDENDLTGMADADDWKDDIPVSLGKYTVEGPIGRGGMGVVWKAHDPDLSRTVAIKVLAPHLAQSLTARRRFQREARAAAAISHPHVLTIHHVEEQNKAPFLVMEYIAGGSLKEFVAERGKLDPVLAIQLCCQIAQGLAAAHAQGVIHRDVKPSNVMLHEGGVRVRIADFGLARAAFDNSDLTSHDHAVGTPAYMAPEQLRGARVDARADLFSLGCVMHYMLIGHSPFQGRTQAETIHKILGQPHRSLLDVDPTIPPALAEIVDRLLQKNPDERYQSAFEVAALLERYLTMLNQAPTDEIAEILASPTLSRQRQKRGWLLGVGTTAGGMALIAFSLWMIFLPTGDPFESSPGTANMGMTAPEDDSPAVVPGAPPRVTRVITVAETRDADFHELEEAIAHAKPGDTVRVVDGSTYAVNLNLRNRRDLILETTSAAELVATDPSEHLIQIHGGRGIRIRGFRMTTTCENCHAIALMETSDVQLEDLEIDQQAAHSVAAIHVADCNASRHDPPLVIRSCRVRSGSSGQCLWIHADPQPVWNLVVENNRFFATSQATVAVLWGYFGEATIRGNIFASGGVGLNMNLLPVDGADPDGSSRRLIGNRFFRCRSWIGLMSTEPALTPFILADNLILESENVEATLSQQAEVAEYCSVDGNVWEHTRPSETQNRQLQKWVRFEPEVAVQSRNPSHTDFLRLPDDSPFRSTATSNDRDD</sequence>
<dbReference type="InterPro" id="IPR012334">
    <property type="entry name" value="Pectin_lyas_fold"/>
</dbReference>
<keyword evidence="3 11" id="KW-0808">Transferase</keyword>
<name>A0A517Z4U2_9PLAN</name>
<evidence type="ECO:0000259" key="10">
    <source>
        <dbReference type="PROSITE" id="PS50011"/>
    </source>
</evidence>
<dbReference type="SUPFAM" id="SSF56112">
    <property type="entry name" value="Protein kinase-like (PK-like)"/>
    <property type="match status" value="1"/>
</dbReference>
<dbReference type="InterPro" id="IPR000719">
    <property type="entry name" value="Prot_kinase_dom"/>
</dbReference>
<dbReference type="InterPro" id="IPR017441">
    <property type="entry name" value="Protein_kinase_ATP_BS"/>
</dbReference>
<organism evidence="11 12">
    <name type="scientific">Maioricimonas rarisocia</name>
    <dbReference type="NCBI Taxonomy" id="2528026"/>
    <lineage>
        <taxon>Bacteria</taxon>
        <taxon>Pseudomonadati</taxon>
        <taxon>Planctomycetota</taxon>
        <taxon>Planctomycetia</taxon>
        <taxon>Planctomycetales</taxon>
        <taxon>Planctomycetaceae</taxon>
        <taxon>Maioricimonas</taxon>
    </lineage>
</organism>
<dbReference type="Gene3D" id="3.30.200.20">
    <property type="entry name" value="Phosphorylase Kinase, domain 1"/>
    <property type="match status" value="1"/>
</dbReference>
<dbReference type="InterPro" id="IPR008271">
    <property type="entry name" value="Ser/Thr_kinase_AS"/>
</dbReference>
<keyword evidence="5 11" id="KW-0418">Kinase</keyword>
<protein>
    <recommendedName>
        <fullName evidence="1">non-specific serine/threonine protein kinase</fullName>
        <ecNumber evidence="1">2.7.11.1</ecNumber>
    </recommendedName>
</protein>
<evidence type="ECO:0000313" key="12">
    <source>
        <dbReference type="Proteomes" id="UP000320496"/>
    </source>
</evidence>
<dbReference type="SMART" id="SM00220">
    <property type="entry name" value="S_TKc"/>
    <property type="match status" value="1"/>
</dbReference>
<evidence type="ECO:0000256" key="2">
    <source>
        <dbReference type="ARBA" id="ARBA00022527"/>
    </source>
</evidence>
<keyword evidence="9" id="KW-1133">Transmembrane helix</keyword>
<feature type="domain" description="Protein kinase" evidence="10">
    <location>
        <begin position="71"/>
        <end position="333"/>
    </location>
</feature>
<evidence type="ECO:0000256" key="8">
    <source>
        <dbReference type="SAM" id="MobiDB-lite"/>
    </source>
</evidence>
<evidence type="ECO:0000256" key="9">
    <source>
        <dbReference type="SAM" id="Phobius"/>
    </source>
</evidence>
<evidence type="ECO:0000256" key="4">
    <source>
        <dbReference type="ARBA" id="ARBA00022741"/>
    </source>
</evidence>
<dbReference type="SUPFAM" id="SSF51126">
    <property type="entry name" value="Pectin lyase-like"/>
    <property type="match status" value="1"/>
</dbReference>
<reference evidence="11 12" key="1">
    <citation type="submission" date="2019-02" db="EMBL/GenBank/DDBJ databases">
        <title>Deep-cultivation of Planctomycetes and their phenomic and genomic characterization uncovers novel biology.</title>
        <authorList>
            <person name="Wiegand S."/>
            <person name="Jogler M."/>
            <person name="Boedeker C."/>
            <person name="Pinto D."/>
            <person name="Vollmers J."/>
            <person name="Rivas-Marin E."/>
            <person name="Kohn T."/>
            <person name="Peeters S.H."/>
            <person name="Heuer A."/>
            <person name="Rast P."/>
            <person name="Oberbeckmann S."/>
            <person name="Bunk B."/>
            <person name="Jeske O."/>
            <person name="Meyerdierks A."/>
            <person name="Storesund J.E."/>
            <person name="Kallscheuer N."/>
            <person name="Luecker S."/>
            <person name="Lage O.M."/>
            <person name="Pohl T."/>
            <person name="Merkel B.J."/>
            <person name="Hornburger P."/>
            <person name="Mueller R.-W."/>
            <person name="Bruemmer F."/>
            <person name="Labrenz M."/>
            <person name="Spormann A.M."/>
            <person name="Op den Camp H."/>
            <person name="Overmann J."/>
            <person name="Amann R."/>
            <person name="Jetten M.S.M."/>
            <person name="Mascher T."/>
            <person name="Medema M.H."/>
            <person name="Devos D.P."/>
            <person name="Kaster A.-K."/>
            <person name="Ovreas L."/>
            <person name="Rohde M."/>
            <person name="Galperin M.Y."/>
            <person name="Jogler C."/>
        </authorList>
    </citation>
    <scope>NUCLEOTIDE SEQUENCE [LARGE SCALE GENOMIC DNA]</scope>
    <source>
        <strain evidence="11 12">Mal4</strain>
    </source>
</reference>
<evidence type="ECO:0000256" key="7">
    <source>
        <dbReference type="PROSITE-ProRule" id="PRU10141"/>
    </source>
</evidence>
<feature type="compositionally biased region" description="Polar residues" evidence="8">
    <location>
        <begin position="743"/>
        <end position="754"/>
    </location>
</feature>
<keyword evidence="12" id="KW-1185">Reference proteome</keyword>
<dbReference type="InterPro" id="IPR011009">
    <property type="entry name" value="Kinase-like_dom_sf"/>
</dbReference>
<keyword evidence="4 7" id="KW-0547">Nucleotide-binding</keyword>
<feature type="region of interest" description="Disordered" evidence="8">
    <location>
        <begin position="1"/>
        <end position="59"/>
    </location>
</feature>
<feature type="compositionally biased region" description="Basic and acidic residues" evidence="8">
    <location>
        <begin position="1"/>
        <end position="11"/>
    </location>
</feature>
<gene>
    <name evidence="11" type="primary">pknB_12</name>
    <name evidence="11" type="ORF">Mal4_17890</name>
</gene>
<dbReference type="EMBL" id="CP036275">
    <property type="protein sequence ID" value="QDU37475.1"/>
    <property type="molecule type" value="Genomic_DNA"/>
</dbReference>
<dbReference type="Gene3D" id="1.10.510.10">
    <property type="entry name" value="Transferase(Phosphotransferase) domain 1"/>
    <property type="match status" value="1"/>
</dbReference>
<dbReference type="GO" id="GO:0005524">
    <property type="term" value="F:ATP binding"/>
    <property type="evidence" value="ECO:0007669"/>
    <property type="project" value="UniProtKB-UniRule"/>
</dbReference>
<dbReference type="PANTHER" id="PTHR43289:SF6">
    <property type="entry name" value="SERINE_THREONINE-PROTEIN KINASE NEKL-3"/>
    <property type="match status" value="1"/>
</dbReference>
<feature type="transmembrane region" description="Helical" evidence="9">
    <location>
        <begin position="362"/>
        <end position="384"/>
    </location>
</feature>
<feature type="compositionally biased region" description="Basic and acidic residues" evidence="8">
    <location>
        <begin position="733"/>
        <end position="742"/>
    </location>
</feature>
<keyword evidence="2" id="KW-0723">Serine/threonine-protein kinase</keyword>
<dbReference type="FunFam" id="1.10.510.10:FF:000021">
    <property type="entry name" value="Serine/threonine protein kinase"/>
    <property type="match status" value="1"/>
</dbReference>
<dbReference type="Gene3D" id="2.160.20.10">
    <property type="entry name" value="Single-stranded right-handed beta-helix, Pectin lyase-like"/>
    <property type="match status" value="1"/>
</dbReference>
<accession>A0A517Z4U2</accession>
<dbReference type="Pfam" id="PF00069">
    <property type="entry name" value="Pkinase"/>
    <property type="match status" value="1"/>
</dbReference>
<evidence type="ECO:0000256" key="6">
    <source>
        <dbReference type="ARBA" id="ARBA00022840"/>
    </source>
</evidence>
<keyword evidence="9" id="KW-0472">Membrane</keyword>
<dbReference type="Proteomes" id="UP000320496">
    <property type="component" value="Chromosome"/>
</dbReference>
<dbReference type="PROSITE" id="PS50011">
    <property type="entry name" value="PROTEIN_KINASE_DOM"/>
    <property type="match status" value="1"/>
</dbReference>
<keyword evidence="6 7" id="KW-0067">ATP-binding</keyword>
<evidence type="ECO:0000256" key="3">
    <source>
        <dbReference type="ARBA" id="ARBA00022679"/>
    </source>
</evidence>
<dbReference type="AlphaFoldDB" id="A0A517Z4U2"/>
<dbReference type="PANTHER" id="PTHR43289">
    <property type="entry name" value="MITOGEN-ACTIVATED PROTEIN KINASE KINASE KINASE 20-RELATED"/>
    <property type="match status" value="1"/>
</dbReference>
<evidence type="ECO:0000256" key="5">
    <source>
        <dbReference type="ARBA" id="ARBA00022777"/>
    </source>
</evidence>
<dbReference type="CDD" id="cd14014">
    <property type="entry name" value="STKc_PknB_like"/>
    <property type="match status" value="1"/>
</dbReference>
<evidence type="ECO:0000256" key="1">
    <source>
        <dbReference type="ARBA" id="ARBA00012513"/>
    </source>
</evidence>
<proteinExistence type="predicted"/>
<keyword evidence="9" id="KW-0812">Transmembrane</keyword>
<dbReference type="GO" id="GO:0004674">
    <property type="term" value="F:protein serine/threonine kinase activity"/>
    <property type="evidence" value="ECO:0007669"/>
    <property type="project" value="UniProtKB-KW"/>
</dbReference>